<organism evidence="1">
    <name type="scientific">Anguilla anguilla</name>
    <name type="common">European freshwater eel</name>
    <name type="synonym">Muraena anguilla</name>
    <dbReference type="NCBI Taxonomy" id="7936"/>
    <lineage>
        <taxon>Eukaryota</taxon>
        <taxon>Metazoa</taxon>
        <taxon>Chordata</taxon>
        <taxon>Craniata</taxon>
        <taxon>Vertebrata</taxon>
        <taxon>Euteleostomi</taxon>
        <taxon>Actinopterygii</taxon>
        <taxon>Neopterygii</taxon>
        <taxon>Teleostei</taxon>
        <taxon>Anguilliformes</taxon>
        <taxon>Anguillidae</taxon>
        <taxon>Anguilla</taxon>
    </lineage>
</organism>
<protein>
    <submittedName>
        <fullName evidence="1">Uncharacterized protein</fullName>
    </submittedName>
</protein>
<reference evidence="1" key="1">
    <citation type="submission" date="2014-11" db="EMBL/GenBank/DDBJ databases">
        <authorList>
            <person name="Amaro Gonzalez C."/>
        </authorList>
    </citation>
    <scope>NUCLEOTIDE SEQUENCE</scope>
</reference>
<accession>A0A0E9X6P8</accession>
<dbReference type="EMBL" id="GBXM01010313">
    <property type="protein sequence ID" value="JAH98264.1"/>
    <property type="molecule type" value="Transcribed_RNA"/>
</dbReference>
<dbReference type="AlphaFoldDB" id="A0A0E9X6P8"/>
<proteinExistence type="predicted"/>
<sequence length="78" mass="8902">MCSHTSELHQQYTVITLATRKSQACLRNFKGLIFFFSCDEGKGPRLSTLKCLKIIYIYNTPAPHKCQGAVKSQRHTQK</sequence>
<name>A0A0E9X6P8_ANGAN</name>
<evidence type="ECO:0000313" key="1">
    <source>
        <dbReference type="EMBL" id="JAH98264.1"/>
    </source>
</evidence>
<reference evidence="1" key="2">
    <citation type="journal article" date="2015" name="Fish Shellfish Immunol.">
        <title>Early steps in the European eel (Anguilla anguilla)-Vibrio vulnificus interaction in the gills: Role of the RtxA13 toxin.</title>
        <authorList>
            <person name="Callol A."/>
            <person name="Pajuelo D."/>
            <person name="Ebbesson L."/>
            <person name="Teles M."/>
            <person name="MacKenzie S."/>
            <person name="Amaro C."/>
        </authorList>
    </citation>
    <scope>NUCLEOTIDE SEQUENCE</scope>
</reference>